<keyword evidence="3 6" id="KW-0812">Transmembrane</keyword>
<gene>
    <name evidence="8" type="primary">ydjZ_2</name>
    <name evidence="8" type="ORF">Q31b_35700</name>
</gene>
<feature type="transmembrane region" description="Helical" evidence="6">
    <location>
        <begin position="147"/>
        <end position="169"/>
    </location>
</feature>
<feature type="transmembrane region" description="Helical" evidence="6">
    <location>
        <begin position="100"/>
        <end position="122"/>
    </location>
</feature>
<feature type="transmembrane region" description="Helical" evidence="6">
    <location>
        <begin position="222"/>
        <end position="240"/>
    </location>
</feature>
<evidence type="ECO:0000313" key="8">
    <source>
        <dbReference type="EMBL" id="TWU40225.1"/>
    </source>
</evidence>
<evidence type="ECO:0000256" key="4">
    <source>
        <dbReference type="ARBA" id="ARBA00022989"/>
    </source>
</evidence>
<keyword evidence="4 6" id="KW-1133">Transmembrane helix</keyword>
<evidence type="ECO:0000259" key="7">
    <source>
        <dbReference type="Pfam" id="PF09335"/>
    </source>
</evidence>
<dbReference type="AlphaFoldDB" id="A0A5C6DV58"/>
<dbReference type="InterPro" id="IPR015414">
    <property type="entry name" value="TMEM64"/>
</dbReference>
<dbReference type="EMBL" id="SJPY01000005">
    <property type="protein sequence ID" value="TWU40225.1"/>
    <property type="molecule type" value="Genomic_DNA"/>
</dbReference>
<dbReference type="Pfam" id="PF09335">
    <property type="entry name" value="VTT_dom"/>
    <property type="match status" value="1"/>
</dbReference>
<sequence>MTTEIEQPRENSKSGMAKKAGVFLVVAAIILVAYTQFGDLLSLETLAKQESELRAFQADHPVLVYGAAFLVYVVVTGLSLPGAAVLTLVYGWYFGLLRGVVLVSFASTAGATMAFLLSRFLFCDAIQKRFGDRLQSFNQSLEKEGPFFLFTMRLIPAVPFFVINAVMGLTPIRTRTFWWVSQLGMLAGTTVYVYAGSSVPDLQTLADKGIGAVFTPSQLTQIVIAFVLLGVFPLIVRFAMKFIRRAKAQPAAENPAV</sequence>
<comment type="subcellular location">
    <subcellularLocation>
        <location evidence="1 6">Cell membrane</location>
        <topology evidence="1 6">Multi-pass membrane protein</topology>
    </subcellularLocation>
</comment>
<accession>A0A5C6DV58</accession>
<evidence type="ECO:0000256" key="6">
    <source>
        <dbReference type="RuleBase" id="RU366058"/>
    </source>
</evidence>
<proteinExistence type="inferred from homology"/>
<feature type="transmembrane region" description="Helical" evidence="6">
    <location>
        <begin position="176"/>
        <end position="195"/>
    </location>
</feature>
<reference evidence="8 9" key="1">
    <citation type="submission" date="2019-02" db="EMBL/GenBank/DDBJ databases">
        <title>Deep-cultivation of Planctomycetes and their phenomic and genomic characterization uncovers novel biology.</title>
        <authorList>
            <person name="Wiegand S."/>
            <person name="Jogler M."/>
            <person name="Boedeker C."/>
            <person name="Pinto D."/>
            <person name="Vollmers J."/>
            <person name="Rivas-Marin E."/>
            <person name="Kohn T."/>
            <person name="Peeters S.H."/>
            <person name="Heuer A."/>
            <person name="Rast P."/>
            <person name="Oberbeckmann S."/>
            <person name="Bunk B."/>
            <person name="Jeske O."/>
            <person name="Meyerdierks A."/>
            <person name="Storesund J.E."/>
            <person name="Kallscheuer N."/>
            <person name="Luecker S."/>
            <person name="Lage O.M."/>
            <person name="Pohl T."/>
            <person name="Merkel B.J."/>
            <person name="Hornburger P."/>
            <person name="Mueller R.-W."/>
            <person name="Bruemmer F."/>
            <person name="Labrenz M."/>
            <person name="Spormann A.M."/>
            <person name="Op Den Camp H."/>
            <person name="Overmann J."/>
            <person name="Amann R."/>
            <person name="Jetten M.S.M."/>
            <person name="Mascher T."/>
            <person name="Medema M.H."/>
            <person name="Devos D.P."/>
            <person name="Kaster A.-K."/>
            <person name="Ovreas L."/>
            <person name="Rohde M."/>
            <person name="Galperin M.Y."/>
            <person name="Jogler C."/>
        </authorList>
    </citation>
    <scope>NUCLEOTIDE SEQUENCE [LARGE SCALE GENOMIC DNA]</scope>
    <source>
        <strain evidence="8 9">Q31b</strain>
    </source>
</reference>
<feature type="transmembrane region" description="Helical" evidence="6">
    <location>
        <begin position="21"/>
        <end position="43"/>
    </location>
</feature>
<dbReference type="GO" id="GO:0005886">
    <property type="term" value="C:plasma membrane"/>
    <property type="evidence" value="ECO:0007669"/>
    <property type="project" value="UniProtKB-SubCell"/>
</dbReference>
<comment type="caution">
    <text evidence="8">The sequence shown here is derived from an EMBL/GenBank/DDBJ whole genome shotgun (WGS) entry which is preliminary data.</text>
</comment>
<name>A0A5C6DV58_9BACT</name>
<dbReference type="PANTHER" id="PTHR12677">
    <property type="entry name" value="GOLGI APPARATUS MEMBRANE PROTEIN TVP38-RELATED"/>
    <property type="match status" value="1"/>
</dbReference>
<protein>
    <recommendedName>
        <fullName evidence="6">TVP38/TMEM64 family membrane protein</fullName>
    </recommendedName>
</protein>
<keyword evidence="5 6" id="KW-0472">Membrane</keyword>
<dbReference type="PANTHER" id="PTHR12677:SF59">
    <property type="entry name" value="GOLGI APPARATUS MEMBRANE PROTEIN TVP38-RELATED"/>
    <property type="match status" value="1"/>
</dbReference>
<comment type="similarity">
    <text evidence="6">Belongs to the TVP38/TMEM64 family.</text>
</comment>
<organism evidence="8 9">
    <name type="scientific">Novipirellula aureliae</name>
    <dbReference type="NCBI Taxonomy" id="2527966"/>
    <lineage>
        <taxon>Bacteria</taxon>
        <taxon>Pseudomonadati</taxon>
        <taxon>Planctomycetota</taxon>
        <taxon>Planctomycetia</taxon>
        <taxon>Pirellulales</taxon>
        <taxon>Pirellulaceae</taxon>
        <taxon>Novipirellula</taxon>
    </lineage>
</organism>
<dbReference type="InterPro" id="IPR032816">
    <property type="entry name" value="VTT_dom"/>
</dbReference>
<evidence type="ECO:0000313" key="9">
    <source>
        <dbReference type="Proteomes" id="UP000315471"/>
    </source>
</evidence>
<feature type="domain" description="VTT" evidence="7">
    <location>
        <begin position="84"/>
        <end position="197"/>
    </location>
</feature>
<evidence type="ECO:0000256" key="2">
    <source>
        <dbReference type="ARBA" id="ARBA00022475"/>
    </source>
</evidence>
<feature type="transmembrane region" description="Helical" evidence="6">
    <location>
        <begin position="63"/>
        <end position="93"/>
    </location>
</feature>
<dbReference type="Proteomes" id="UP000315471">
    <property type="component" value="Unassembled WGS sequence"/>
</dbReference>
<keyword evidence="2 6" id="KW-1003">Cell membrane</keyword>
<dbReference type="RefSeq" id="WP_197171701.1">
    <property type="nucleotide sequence ID" value="NZ_SJPY01000005.1"/>
</dbReference>
<evidence type="ECO:0000256" key="1">
    <source>
        <dbReference type="ARBA" id="ARBA00004651"/>
    </source>
</evidence>
<evidence type="ECO:0000256" key="5">
    <source>
        <dbReference type="ARBA" id="ARBA00023136"/>
    </source>
</evidence>
<evidence type="ECO:0000256" key="3">
    <source>
        <dbReference type="ARBA" id="ARBA00022692"/>
    </source>
</evidence>
<keyword evidence="9" id="KW-1185">Reference proteome</keyword>